<organism evidence="2 3">
    <name type="scientific">Polarella glacialis</name>
    <name type="common">Dinoflagellate</name>
    <dbReference type="NCBI Taxonomy" id="89957"/>
    <lineage>
        <taxon>Eukaryota</taxon>
        <taxon>Sar</taxon>
        <taxon>Alveolata</taxon>
        <taxon>Dinophyceae</taxon>
        <taxon>Suessiales</taxon>
        <taxon>Suessiaceae</taxon>
        <taxon>Polarella</taxon>
    </lineage>
</organism>
<dbReference type="PANTHER" id="PTHR10098">
    <property type="entry name" value="RAPSYN-RELATED"/>
    <property type="match status" value="1"/>
</dbReference>
<dbReference type="Proteomes" id="UP000654075">
    <property type="component" value="Unassembled WGS sequence"/>
</dbReference>
<dbReference type="Gene3D" id="1.25.40.10">
    <property type="entry name" value="Tetratricopeptide repeat domain"/>
    <property type="match status" value="2"/>
</dbReference>
<name>A0A813FC82_POLGL</name>
<dbReference type="PANTHER" id="PTHR10098:SF108">
    <property type="entry name" value="TETRATRICOPEPTIDE REPEAT PROTEIN 28"/>
    <property type="match status" value="1"/>
</dbReference>
<evidence type="ECO:0000313" key="3">
    <source>
        <dbReference type="Proteomes" id="UP000654075"/>
    </source>
</evidence>
<reference evidence="2" key="1">
    <citation type="submission" date="2021-02" db="EMBL/GenBank/DDBJ databases">
        <authorList>
            <person name="Dougan E. K."/>
            <person name="Rhodes N."/>
            <person name="Thang M."/>
            <person name="Chan C."/>
        </authorList>
    </citation>
    <scope>NUCLEOTIDE SEQUENCE</scope>
</reference>
<evidence type="ECO:0000313" key="2">
    <source>
        <dbReference type="EMBL" id="CAE8610103.1"/>
    </source>
</evidence>
<feature type="coiled-coil region" evidence="1">
    <location>
        <begin position="227"/>
        <end position="267"/>
    </location>
</feature>
<keyword evidence="3" id="KW-1185">Reference proteome</keyword>
<feature type="non-terminal residue" evidence="2">
    <location>
        <position position="434"/>
    </location>
</feature>
<evidence type="ECO:0000256" key="1">
    <source>
        <dbReference type="SAM" id="Coils"/>
    </source>
</evidence>
<sequence>LGDVGQAEALLLQAEAHLLSKMPDATGSAVAAAEEAVASCSEGEARLGAWAQLQVGSGYLAEGRHEEALRAAQEAKAAFQKLGSSEGQAASLIEVCIPALLAASGSAGGESPLGAALEARSIAREAKDSRLEALALRSLAAVQLHMGQAAESLVSFGEALSLFRCLDRDRQAEAATQRAAVEAHLAAGDLDGALEAEREALRLFRDLRDSSAEASSLRGLAELHVGRGQLKEASEAAEAARELLQELRDWQAELEVLERLIFTLKGQGALDKALRAAQRCLVLRRERGRSEAPEVARALCTIAGLRISLSQVEEAVEAGRAAEAIFKRLGDQKGEADVLLDIVARVELLKGEPDLAVLAAEQAAALSKAAGDAISEAKALEVAASQYVATARHAEALRLLGEAAGRFRSAGEQLAECRMLTVAVDAHLAAGHAA</sequence>
<gene>
    <name evidence="2" type="ORF">PGLA1383_LOCUS27930</name>
</gene>
<dbReference type="InterPro" id="IPR019734">
    <property type="entry name" value="TPR_rpt"/>
</dbReference>
<keyword evidence="1" id="KW-0175">Coiled coil</keyword>
<protein>
    <recommendedName>
        <fullName evidence="4">MalT-like TPR region domain-containing protein</fullName>
    </recommendedName>
</protein>
<dbReference type="OrthoDB" id="438963at2759"/>
<dbReference type="AlphaFoldDB" id="A0A813FC82"/>
<dbReference type="SMART" id="SM00028">
    <property type="entry name" value="TPR"/>
    <property type="match status" value="6"/>
</dbReference>
<proteinExistence type="predicted"/>
<dbReference type="InterPro" id="IPR011990">
    <property type="entry name" value="TPR-like_helical_dom_sf"/>
</dbReference>
<dbReference type="EMBL" id="CAJNNV010024530">
    <property type="protein sequence ID" value="CAE8610103.1"/>
    <property type="molecule type" value="Genomic_DNA"/>
</dbReference>
<evidence type="ECO:0008006" key="4">
    <source>
        <dbReference type="Google" id="ProtNLM"/>
    </source>
</evidence>
<feature type="non-terminal residue" evidence="2">
    <location>
        <position position="1"/>
    </location>
</feature>
<comment type="caution">
    <text evidence="2">The sequence shown here is derived from an EMBL/GenBank/DDBJ whole genome shotgun (WGS) entry which is preliminary data.</text>
</comment>
<dbReference type="SUPFAM" id="SSF48452">
    <property type="entry name" value="TPR-like"/>
    <property type="match status" value="3"/>
</dbReference>
<accession>A0A813FC82</accession>